<feature type="compositionally biased region" description="Polar residues" evidence="1">
    <location>
        <begin position="58"/>
        <end position="69"/>
    </location>
</feature>
<evidence type="ECO:0000313" key="4">
    <source>
        <dbReference type="Proteomes" id="UP000792457"/>
    </source>
</evidence>
<feature type="compositionally biased region" description="Basic and acidic residues" evidence="1">
    <location>
        <begin position="140"/>
        <end position="153"/>
    </location>
</feature>
<feature type="region of interest" description="Disordered" evidence="1">
    <location>
        <begin position="112"/>
        <end position="248"/>
    </location>
</feature>
<dbReference type="EMBL" id="KZ309085">
    <property type="protein sequence ID" value="KAG8236834.1"/>
    <property type="molecule type" value="Genomic_DNA"/>
</dbReference>
<dbReference type="InterPro" id="IPR039764">
    <property type="entry name" value="HABP4/SERBP1-like"/>
</dbReference>
<protein>
    <recommendedName>
        <fullName evidence="2">Hyaluronan/mRNA-binding protein domain-containing protein</fullName>
    </recommendedName>
</protein>
<dbReference type="SMART" id="SM01233">
    <property type="entry name" value="HABP4_PAI-RBP1"/>
    <property type="match status" value="1"/>
</dbReference>
<dbReference type="Proteomes" id="UP000792457">
    <property type="component" value="Unassembled WGS sequence"/>
</dbReference>
<name>A0A8K0KM73_LADFU</name>
<comment type="caution">
    <text evidence="3">The sequence shown here is derived from an EMBL/GenBank/DDBJ whole genome shotgun (WGS) entry which is preliminary data.</text>
</comment>
<dbReference type="GO" id="GO:0005634">
    <property type="term" value="C:nucleus"/>
    <property type="evidence" value="ECO:0007669"/>
    <property type="project" value="TreeGrafter"/>
</dbReference>
<dbReference type="InterPro" id="IPR006861">
    <property type="entry name" value="HABP4_PAIRBP1-bd"/>
</dbReference>
<dbReference type="PANTHER" id="PTHR12299">
    <property type="entry name" value="HYALURONIC ACID-BINDING PROTEIN 4"/>
    <property type="match status" value="1"/>
</dbReference>
<dbReference type="GO" id="GO:0003723">
    <property type="term" value="F:RNA binding"/>
    <property type="evidence" value="ECO:0007669"/>
    <property type="project" value="InterPro"/>
</dbReference>
<accession>A0A8K0KM73</accession>
<organism evidence="3 4">
    <name type="scientific">Ladona fulva</name>
    <name type="common">Scarce chaser dragonfly</name>
    <name type="synonym">Libellula fulva</name>
    <dbReference type="NCBI Taxonomy" id="123851"/>
    <lineage>
        <taxon>Eukaryota</taxon>
        <taxon>Metazoa</taxon>
        <taxon>Ecdysozoa</taxon>
        <taxon>Arthropoda</taxon>
        <taxon>Hexapoda</taxon>
        <taxon>Insecta</taxon>
        <taxon>Pterygota</taxon>
        <taxon>Palaeoptera</taxon>
        <taxon>Odonata</taxon>
        <taxon>Epiprocta</taxon>
        <taxon>Anisoptera</taxon>
        <taxon>Libelluloidea</taxon>
        <taxon>Libellulidae</taxon>
        <taxon>Ladona</taxon>
    </lineage>
</organism>
<feature type="domain" description="Hyaluronan/mRNA-binding protein" evidence="2">
    <location>
        <begin position="1"/>
        <end position="99"/>
    </location>
</feature>
<proteinExistence type="predicted"/>
<dbReference type="PANTHER" id="PTHR12299:SF17">
    <property type="entry name" value="AT19571P-RELATED"/>
    <property type="match status" value="1"/>
</dbReference>
<evidence type="ECO:0000259" key="2">
    <source>
        <dbReference type="SMART" id="SM01233"/>
    </source>
</evidence>
<feature type="region of interest" description="Disordered" evidence="1">
    <location>
        <begin position="1"/>
        <end position="97"/>
    </location>
</feature>
<reference evidence="3" key="2">
    <citation type="submission" date="2017-10" db="EMBL/GenBank/DDBJ databases">
        <title>Ladona fulva Genome sequencing and assembly.</title>
        <authorList>
            <person name="Murali S."/>
            <person name="Richards S."/>
            <person name="Bandaranaike D."/>
            <person name="Bellair M."/>
            <person name="Blankenburg K."/>
            <person name="Chao H."/>
            <person name="Dinh H."/>
            <person name="Doddapaneni H."/>
            <person name="Dugan-Rocha S."/>
            <person name="Elkadiri S."/>
            <person name="Gnanaolivu R."/>
            <person name="Hernandez B."/>
            <person name="Skinner E."/>
            <person name="Javaid M."/>
            <person name="Lee S."/>
            <person name="Li M."/>
            <person name="Ming W."/>
            <person name="Munidasa M."/>
            <person name="Muniz J."/>
            <person name="Nguyen L."/>
            <person name="Hughes D."/>
            <person name="Osuji N."/>
            <person name="Pu L.-L."/>
            <person name="Puazo M."/>
            <person name="Qu C."/>
            <person name="Quiroz J."/>
            <person name="Raj R."/>
            <person name="Weissenberger G."/>
            <person name="Xin Y."/>
            <person name="Zou X."/>
            <person name="Han Y."/>
            <person name="Worley K."/>
            <person name="Muzny D."/>
            <person name="Gibbs R."/>
        </authorList>
    </citation>
    <scope>NUCLEOTIDE SEQUENCE</scope>
    <source>
        <strain evidence="3">Sampled in the wild</strain>
    </source>
</reference>
<sequence>MDKRDGAGAHNWGTYRDEIDDQMNSSHAADSQPEWSPEKNEPDAAVPEPTEPKEGATNVDTENQVTTDEGPQELTLDEWKALRGTRQKPTFNIRKAGEGEDLTQWKKMYALKKKEGEEEEEEEEEYDASEYPQRVGRQKHLLDIDIHFADSRRGTRGRGRGGMRGSGRPGRGGAGRMGSSRGGGPGSGMRGAAGGDAAPNNLASSNGTDSPGRGPALSDGAPRNNAAASRVRQSAPKVDDENDFPSLG</sequence>
<gene>
    <name evidence="3" type="ORF">J437_LFUL017118</name>
</gene>
<feature type="compositionally biased region" description="Acidic residues" evidence="1">
    <location>
        <begin position="117"/>
        <end position="128"/>
    </location>
</feature>
<evidence type="ECO:0000313" key="3">
    <source>
        <dbReference type="EMBL" id="KAG8236834.1"/>
    </source>
</evidence>
<dbReference type="GO" id="GO:0005737">
    <property type="term" value="C:cytoplasm"/>
    <property type="evidence" value="ECO:0007669"/>
    <property type="project" value="TreeGrafter"/>
</dbReference>
<reference evidence="3" key="1">
    <citation type="submission" date="2013-04" db="EMBL/GenBank/DDBJ databases">
        <authorList>
            <person name="Qu J."/>
            <person name="Murali S.C."/>
            <person name="Bandaranaike D."/>
            <person name="Bellair M."/>
            <person name="Blankenburg K."/>
            <person name="Chao H."/>
            <person name="Dinh H."/>
            <person name="Doddapaneni H."/>
            <person name="Downs B."/>
            <person name="Dugan-Rocha S."/>
            <person name="Elkadiri S."/>
            <person name="Gnanaolivu R.D."/>
            <person name="Hernandez B."/>
            <person name="Javaid M."/>
            <person name="Jayaseelan J.C."/>
            <person name="Lee S."/>
            <person name="Li M."/>
            <person name="Ming W."/>
            <person name="Munidasa M."/>
            <person name="Muniz J."/>
            <person name="Nguyen L."/>
            <person name="Ongeri F."/>
            <person name="Osuji N."/>
            <person name="Pu L.-L."/>
            <person name="Puazo M."/>
            <person name="Qu C."/>
            <person name="Quiroz J."/>
            <person name="Raj R."/>
            <person name="Weissenberger G."/>
            <person name="Xin Y."/>
            <person name="Zou X."/>
            <person name="Han Y."/>
            <person name="Richards S."/>
            <person name="Worley K."/>
            <person name="Muzny D."/>
            <person name="Gibbs R."/>
        </authorList>
    </citation>
    <scope>NUCLEOTIDE SEQUENCE</scope>
    <source>
        <strain evidence="3">Sampled in the wild</strain>
    </source>
</reference>
<evidence type="ECO:0000256" key="1">
    <source>
        <dbReference type="SAM" id="MobiDB-lite"/>
    </source>
</evidence>
<feature type="compositionally biased region" description="Gly residues" evidence="1">
    <location>
        <begin position="162"/>
        <end position="194"/>
    </location>
</feature>
<dbReference type="Pfam" id="PF04774">
    <property type="entry name" value="HABP4_PAI-RBP1"/>
    <property type="match status" value="1"/>
</dbReference>
<dbReference type="AlphaFoldDB" id="A0A8K0KM73"/>
<dbReference type="OrthoDB" id="6022699at2759"/>
<keyword evidence="4" id="KW-1185">Reference proteome</keyword>